<dbReference type="Gene3D" id="1.10.287.110">
    <property type="entry name" value="DnaJ domain"/>
    <property type="match status" value="1"/>
</dbReference>
<feature type="compositionally biased region" description="Pro residues" evidence="1">
    <location>
        <begin position="34"/>
        <end position="48"/>
    </location>
</feature>
<feature type="compositionally biased region" description="Pro residues" evidence="1">
    <location>
        <begin position="1"/>
        <end position="11"/>
    </location>
</feature>
<comment type="caution">
    <text evidence="3">The sequence shown here is derived from an EMBL/GenBank/DDBJ whole genome shotgun (WGS) entry which is preliminary data.</text>
</comment>
<evidence type="ECO:0000313" key="3">
    <source>
        <dbReference type="EMBL" id="KAK1745562.1"/>
    </source>
</evidence>
<dbReference type="AlphaFoldDB" id="A0AAD8YG93"/>
<dbReference type="Proteomes" id="UP001224775">
    <property type="component" value="Unassembled WGS sequence"/>
</dbReference>
<feature type="region of interest" description="Disordered" evidence="1">
    <location>
        <begin position="1"/>
        <end position="49"/>
    </location>
</feature>
<reference evidence="3" key="1">
    <citation type="submission" date="2023-06" db="EMBL/GenBank/DDBJ databases">
        <title>Survivors Of The Sea: Transcriptome response of Skeletonema marinoi to long-term dormancy.</title>
        <authorList>
            <person name="Pinder M.I.M."/>
            <person name="Kourtchenko O."/>
            <person name="Robertson E.K."/>
            <person name="Larsson T."/>
            <person name="Maumus F."/>
            <person name="Osuna-Cruz C.M."/>
            <person name="Vancaester E."/>
            <person name="Stenow R."/>
            <person name="Vandepoele K."/>
            <person name="Ploug H."/>
            <person name="Bruchert V."/>
            <person name="Godhe A."/>
            <person name="Topel M."/>
        </authorList>
    </citation>
    <scope>NUCLEOTIDE SEQUENCE</scope>
    <source>
        <strain evidence="3">R05AC</strain>
    </source>
</reference>
<name>A0AAD8YG93_9STRA</name>
<dbReference type="SUPFAM" id="SSF101447">
    <property type="entry name" value="Formin homology 2 domain (FH2 domain)"/>
    <property type="match status" value="1"/>
</dbReference>
<feature type="compositionally biased region" description="Basic and acidic residues" evidence="1">
    <location>
        <begin position="295"/>
        <end position="311"/>
    </location>
</feature>
<organism evidence="3 4">
    <name type="scientific">Skeletonema marinoi</name>
    <dbReference type="NCBI Taxonomy" id="267567"/>
    <lineage>
        <taxon>Eukaryota</taxon>
        <taxon>Sar</taxon>
        <taxon>Stramenopiles</taxon>
        <taxon>Ochrophyta</taxon>
        <taxon>Bacillariophyta</taxon>
        <taxon>Coscinodiscophyceae</taxon>
        <taxon>Thalassiosirophycidae</taxon>
        <taxon>Thalassiosirales</taxon>
        <taxon>Skeletonemataceae</taxon>
        <taxon>Skeletonema</taxon>
        <taxon>Skeletonema marinoi-dohrnii complex</taxon>
    </lineage>
</organism>
<accession>A0AAD8YG93</accession>
<evidence type="ECO:0000259" key="2">
    <source>
        <dbReference type="PROSITE" id="PS50076"/>
    </source>
</evidence>
<gene>
    <name evidence="3" type="ORF">QTG54_003486</name>
</gene>
<evidence type="ECO:0000256" key="1">
    <source>
        <dbReference type="SAM" id="MobiDB-lite"/>
    </source>
</evidence>
<feature type="compositionally biased region" description="Low complexity" evidence="1">
    <location>
        <begin position="22"/>
        <end position="32"/>
    </location>
</feature>
<evidence type="ECO:0000313" key="4">
    <source>
        <dbReference type="Proteomes" id="UP001224775"/>
    </source>
</evidence>
<dbReference type="EMBL" id="JATAAI010000005">
    <property type="protein sequence ID" value="KAK1745562.1"/>
    <property type="molecule type" value="Genomic_DNA"/>
</dbReference>
<keyword evidence="4" id="KW-1185">Reference proteome</keyword>
<feature type="region of interest" description="Disordered" evidence="1">
    <location>
        <begin position="259"/>
        <end position="322"/>
    </location>
</feature>
<feature type="domain" description="J" evidence="2">
    <location>
        <begin position="62"/>
        <end position="133"/>
    </location>
</feature>
<feature type="compositionally biased region" description="Basic residues" evidence="1">
    <location>
        <begin position="277"/>
        <end position="294"/>
    </location>
</feature>
<dbReference type="InterPro" id="IPR036869">
    <property type="entry name" value="J_dom_sf"/>
</dbReference>
<protein>
    <recommendedName>
        <fullName evidence="2">J domain-containing protein</fullName>
    </recommendedName>
</protein>
<dbReference type="PROSITE" id="PS50076">
    <property type="entry name" value="DNAJ_2"/>
    <property type="match status" value="1"/>
</dbReference>
<dbReference type="InterPro" id="IPR001623">
    <property type="entry name" value="DnaJ_domain"/>
</dbReference>
<proteinExistence type="predicted"/>
<sequence>MPMTPLAPPRSNPRGRSKSRPRSSTASAAAPSVKNPPPPPPPPPPLPFDPIIARVYGPTVNIYKDIFQVSSDANQEKVNEAYNRVWKEEQLKLDRVADDVALRKSTRLQIDATFAAYQILMNTEKRKKYDKAIGLVVEQPTFVTMTNQKREDYVKDLFEDDEDDDVKPSVARKIEYVQPSLSLTDFSTPIMQRKLPVVSPEFKVPPAEVHEFVQRFSLDEAFIIDGQVDSPAAVSIFDKSRIADSSPTEVSEFDVFRIANNDDDDDDDASYTSLHKSGGKKKSQRSRKSRKGKSSRREREKQGEIASRDRDTESDEDSFVHEESNVDACVDILQESFAHEESNIGACVDIFGLYLNALPCVQSADDDDEEESVLYG</sequence>